<dbReference type="SUPFAM" id="SSF54001">
    <property type="entry name" value="Cysteine proteinases"/>
    <property type="match status" value="1"/>
</dbReference>
<dbReference type="PANTHER" id="PTHR10363:SF2">
    <property type="entry name" value="BLEOMYCIN HYDROLASE"/>
    <property type="match status" value="1"/>
</dbReference>
<comment type="subcellular location">
    <subcellularLocation>
        <location evidence="9">Mitochondrion</location>
    </subcellularLocation>
    <subcellularLocation>
        <location evidence="9">Cytoplasm</location>
    </subcellularLocation>
</comment>
<evidence type="ECO:0000256" key="6">
    <source>
        <dbReference type="ARBA" id="ARBA00022807"/>
    </source>
</evidence>
<comment type="catalytic activity">
    <reaction evidence="1 9">
        <text>Inactivates bleomycin B2 (a cytotoxic glycometallopeptide) by hydrolysis of a carboxyamide bond of beta-aminoalanine, but also shows general aminopeptidase activity. The specificity varies somewhat with source, but amino acid arylamides of Met, Leu and Ala are preferred.</text>
        <dbReference type="EC" id="3.4.22.40"/>
    </reaction>
</comment>
<evidence type="ECO:0000256" key="9">
    <source>
        <dbReference type="PIRNR" id="PIRNR005700"/>
    </source>
</evidence>
<keyword evidence="4 9" id="KW-0645">Protease</keyword>
<keyword evidence="5 9" id="KW-0378">Hydrolase</keyword>
<dbReference type="GO" id="GO:0005739">
    <property type="term" value="C:mitochondrion"/>
    <property type="evidence" value="ECO:0007669"/>
    <property type="project" value="UniProtKB-SubCell"/>
</dbReference>
<dbReference type="OrthoDB" id="2666448at2759"/>
<sequence>MGANTSRESTVRDNRDIEKLSYRDDESYEEVLNEKFASVSLKPQVNESKTKSAEAISLESIDKWEASLLSDKKNLLTINALAHNPIVNVIKNHKQITKDSVDIWNTQASLEGSPITSQNSSGRCWIFASTNVFRTFYQKKFDIESFELSQAYLFFWDKLEKSNYLLNNIIETADEKLESRVVQTILANGLSDGGQWDMIVNLVNKYGLVPKSVYNDDYHASNSAALNYVLVNKVREYALELRRLINDEKVSKEEVTHVKDKQIHEIYNIIALLLGPPPKADEEFTWEYKDKSGKAHSIKNSPLDFASLVDLQINETFSLINDPRNDYDKLYTVDKLNNVVGGKPIDYVNVKSIVQKKVIIDSLKDNQPVFFGCDVGKFQDNGVLDTEAFDYELAFNTKLNLTKEQRLKVGSSAMTHAMVITAVHVIDGEIQRYKIQNSWGETAGNKGYFVATDKWFDEYVYQVVTSTKYAPKYLTEIWKKGDYSVLPIYDPMGALA</sequence>
<dbReference type="GO" id="GO:0006508">
    <property type="term" value="P:proteolysis"/>
    <property type="evidence" value="ECO:0007669"/>
    <property type="project" value="UniProtKB-KW"/>
</dbReference>
<evidence type="ECO:0000313" key="11">
    <source>
        <dbReference type="EMBL" id="ODQ59713.1"/>
    </source>
</evidence>
<dbReference type="Gene3D" id="3.90.70.10">
    <property type="entry name" value="Cysteine proteinases"/>
    <property type="match status" value="1"/>
</dbReference>
<dbReference type="GO" id="GO:0009636">
    <property type="term" value="P:response to toxic substance"/>
    <property type="evidence" value="ECO:0007669"/>
    <property type="project" value="TreeGrafter"/>
</dbReference>
<dbReference type="GeneID" id="30199074"/>
<dbReference type="GO" id="GO:0004197">
    <property type="term" value="F:cysteine-type endopeptidase activity"/>
    <property type="evidence" value="ECO:0007669"/>
    <property type="project" value="UniProtKB-EC"/>
</dbReference>
<keyword evidence="12" id="KW-1185">Reference proteome</keyword>
<evidence type="ECO:0000256" key="1">
    <source>
        <dbReference type="ARBA" id="ARBA00000423"/>
    </source>
</evidence>
<protein>
    <recommendedName>
        <fullName evidence="3 9">Cysteine proteinase 1, mitochondrial</fullName>
        <ecNumber evidence="2 9">3.4.22.40</ecNumber>
    </recommendedName>
</protein>
<dbReference type="InterPro" id="IPR004134">
    <property type="entry name" value="Peptidase_C1B"/>
</dbReference>
<comment type="subunit">
    <text evidence="8">Homohexamer. Binds to nucleic acids. Binds single-stranded DNA and RNA with higher affinity than double-stranded DNA.</text>
</comment>
<comment type="similarity">
    <text evidence="9">Belongs to the peptidase C1 family.</text>
</comment>
<evidence type="ECO:0000256" key="5">
    <source>
        <dbReference type="ARBA" id="ARBA00022801"/>
    </source>
</evidence>
<dbReference type="AlphaFoldDB" id="A0A1E3P2Z0"/>
<dbReference type="EC" id="3.4.22.40" evidence="2 9"/>
<name>A0A1E3P2Z0_WICAA</name>
<dbReference type="Proteomes" id="UP000094112">
    <property type="component" value="Unassembled WGS sequence"/>
</dbReference>
<evidence type="ECO:0000313" key="12">
    <source>
        <dbReference type="Proteomes" id="UP000094112"/>
    </source>
</evidence>
<dbReference type="InterPro" id="IPR000169">
    <property type="entry name" value="Pept_cys_AS"/>
</dbReference>
<accession>A0A1E3P2Z0</accession>
<dbReference type="GO" id="GO:0070005">
    <property type="term" value="F:cysteine-type aminopeptidase activity"/>
    <property type="evidence" value="ECO:0007669"/>
    <property type="project" value="InterPro"/>
</dbReference>
<evidence type="ECO:0000256" key="3">
    <source>
        <dbReference type="ARBA" id="ARBA00016900"/>
    </source>
</evidence>
<feature type="active site" evidence="10">
    <location>
        <position position="416"/>
    </location>
</feature>
<dbReference type="GO" id="GO:0043418">
    <property type="term" value="P:homocysteine catabolic process"/>
    <property type="evidence" value="ECO:0007669"/>
    <property type="project" value="TreeGrafter"/>
</dbReference>
<dbReference type="EMBL" id="KV454210">
    <property type="protein sequence ID" value="ODQ59713.1"/>
    <property type="molecule type" value="Genomic_DNA"/>
</dbReference>
<dbReference type="InterPro" id="IPR038765">
    <property type="entry name" value="Papain-like_cys_pep_sf"/>
</dbReference>
<evidence type="ECO:0000256" key="4">
    <source>
        <dbReference type="ARBA" id="ARBA00022670"/>
    </source>
</evidence>
<organism evidence="11 12">
    <name type="scientific">Wickerhamomyces anomalus (strain ATCC 58044 / CBS 1984 / NCYC 433 / NRRL Y-366-8)</name>
    <name type="common">Yeast</name>
    <name type="synonym">Hansenula anomala</name>
    <dbReference type="NCBI Taxonomy" id="683960"/>
    <lineage>
        <taxon>Eukaryota</taxon>
        <taxon>Fungi</taxon>
        <taxon>Dikarya</taxon>
        <taxon>Ascomycota</taxon>
        <taxon>Saccharomycotina</taxon>
        <taxon>Saccharomycetes</taxon>
        <taxon>Phaffomycetales</taxon>
        <taxon>Wickerhamomycetaceae</taxon>
        <taxon>Wickerhamomyces</taxon>
    </lineage>
</organism>
<comment type="function">
    <text evidence="7">The normal physiological role of the enzyme is unknown, but it is not essential for the viability of yeast cells. Has aminopeptidase activity, shortening substrate peptides sequentially by 1 amino acid. Has bleomycin hydrolase activity, which can protect the cell from the toxic effects of bleomycin. Has homocysteine-thiolactonase activity, protecting the cell against homocysteine toxicity. Acts as a repressor in the GAL4 regulatory system, but this does not require either the peptidase or nucleic acid-binding activities.</text>
</comment>
<keyword evidence="6 9" id="KW-0788">Thiol protease</keyword>
<feature type="active site" evidence="10">
    <location>
        <position position="124"/>
    </location>
</feature>
<evidence type="ECO:0000256" key="10">
    <source>
        <dbReference type="PIRSR" id="PIRSR005700-1"/>
    </source>
</evidence>
<dbReference type="PANTHER" id="PTHR10363">
    <property type="entry name" value="BLEOMYCIN HYDROLASE"/>
    <property type="match status" value="1"/>
</dbReference>
<dbReference type="Pfam" id="PF03051">
    <property type="entry name" value="Peptidase_C1_2"/>
    <property type="match status" value="1"/>
</dbReference>
<feature type="active site" evidence="10">
    <location>
        <position position="437"/>
    </location>
</feature>
<reference evidence="11 12" key="1">
    <citation type="journal article" date="2016" name="Proc. Natl. Acad. Sci. U.S.A.">
        <title>Comparative genomics of biotechnologically important yeasts.</title>
        <authorList>
            <person name="Riley R."/>
            <person name="Haridas S."/>
            <person name="Wolfe K.H."/>
            <person name="Lopes M.R."/>
            <person name="Hittinger C.T."/>
            <person name="Goeker M."/>
            <person name="Salamov A.A."/>
            <person name="Wisecaver J.H."/>
            <person name="Long T.M."/>
            <person name="Calvey C.H."/>
            <person name="Aerts A.L."/>
            <person name="Barry K.W."/>
            <person name="Choi C."/>
            <person name="Clum A."/>
            <person name="Coughlan A.Y."/>
            <person name="Deshpande S."/>
            <person name="Douglass A.P."/>
            <person name="Hanson S.J."/>
            <person name="Klenk H.-P."/>
            <person name="LaButti K.M."/>
            <person name="Lapidus A."/>
            <person name="Lindquist E.A."/>
            <person name="Lipzen A.M."/>
            <person name="Meier-Kolthoff J.P."/>
            <person name="Ohm R.A."/>
            <person name="Otillar R.P."/>
            <person name="Pangilinan J.L."/>
            <person name="Peng Y."/>
            <person name="Rokas A."/>
            <person name="Rosa C.A."/>
            <person name="Scheuner C."/>
            <person name="Sibirny A.A."/>
            <person name="Slot J.C."/>
            <person name="Stielow J.B."/>
            <person name="Sun H."/>
            <person name="Kurtzman C.P."/>
            <person name="Blackwell M."/>
            <person name="Grigoriev I.V."/>
            <person name="Jeffries T.W."/>
        </authorList>
    </citation>
    <scope>NUCLEOTIDE SEQUENCE [LARGE SCALE GENOMIC DNA]</scope>
    <source>
        <strain evidence="12">ATCC 58044 / CBS 1984 / NCYC 433 / NRRL Y-366-8</strain>
    </source>
</reference>
<dbReference type="PIRSF" id="PIRSF005700">
    <property type="entry name" value="PepC"/>
    <property type="match status" value="1"/>
</dbReference>
<dbReference type="PROSITE" id="PS00139">
    <property type="entry name" value="THIOL_PROTEASE_CYS"/>
    <property type="match status" value="1"/>
</dbReference>
<gene>
    <name evidence="11" type="ORF">WICANDRAFT_31371</name>
</gene>
<dbReference type="RefSeq" id="XP_019038920.1">
    <property type="nucleotide sequence ID" value="XM_019181828.1"/>
</dbReference>
<evidence type="ECO:0000256" key="8">
    <source>
        <dbReference type="ARBA" id="ARBA00026080"/>
    </source>
</evidence>
<proteinExistence type="inferred from homology"/>
<dbReference type="STRING" id="683960.A0A1E3P2Z0"/>
<evidence type="ECO:0000256" key="7">
    <source>
        <dbReference type="ARBA" id="ARBA00025347"/>
    </source>
</evidence>
<comment type="function">
    <text evidence="9">Has aminopeptidase activity, shortening substrate peptides sequentially by 1 amino acid. Has bleomycin hydrolase activity, which can protect the cell from the toxic effects of bleomycin. Has homocysteine-thiolactonase activity, protecting the cell against homocysteine toxicity.</text>
</comment>
<evidence type="ECO:0000256" key="2">
    <source>
        <dbReference type="ARBA" id="ARBA00012465"/>
    </source>
</evidence>
<keyword evidence="9" id="KW-0496">Mitochondrion</keyword>
<dbReference type="CDD" id="cd00585">
    <property type="entry name" value="Peptidase_C1B"/>
    <property type="match status" value="1"/>
</dbReference>
<keyword evidence="9" id="KW-0963">Cytoplasm</keyword>